<sequence length="371" mass="41616">MAIYADKRNGKLTGRFRVELQKGAERYRKRHDSMAEAEADEKRVLAAWEAGEDPKEEPKAPEVAVEGVTLSKAIQLAEGILWRGIASEAGNWQHIRFVERTLGGNISLDAIDTEAVRKVLKAADDKGIADGTLNRYISHIRTFLEWHFQEGNRKESIAAIRWDWRKESKGRLRWLTFAEEDQLLSLLPPATAKLVRVAIDTGCRREELMGAKIDQVDQEGTDDGLFHIWKTKNNEARSVPISAETAKLLRELLSGEMPSKRSLRRHWDKAKATMGLASDGEFVFHTCRHTCATRMVDADVDILVIKEWLGHKRIETTQRYAKVRGKKLASILARVGGLRALEAGNSRKTGLPHTPPQVSPRGGMGQIDMAA</sequence>
<dbReference type="PANTHER" id="PTHR30349">
    <property type="entry name" value="PHAGE INTEGRASE-RELATED"/>
    <property type="match status" value="1"/>
</dbReference>
<dbReference type="InterPro" id="IPR011010">
    <property type="entry name" value="DNA_brk_join_enz"/>
</dbReference>
<evidence type="ECO:0000313" key="8">
    <source>
        <dbReference type="Proteomes" id="UP001157910"/>
    </source>
</evidence>
<comment type="caution">
    <text evidence="7">The sequence shown here is derived from an EMBL/GenBank/DDBJ whole genome shotgun (WGS) entry which is preliminary data.</text>
</comment>
<evidence type="ECO:0000259" key="6">
    <source>
        <dbReference type="PROSITE" id="PS51898"/>
    </source>
</evidence>
<dbReference type="PANTHER" id="PTHR30349:SF64">
    <property type="entry name" value="PROPHAGE INTEGRASE INTD-RELATED"/>
    <property type="match status" value="1"/>
</dbReference>
<evidence type="ECO:0000256" key="1">
    <source>
        <dbReference type="ARBA" id="ARBA00008857"/>
    </source>
</evidence>
<evidence type="ECO:0000313" key="7">
    <source>
        <dbReference type="EMBL" id="SMP58303.1"/>
    </source>
</evidence>
<protein>
    <submittedName>
        <fullName evidence="7">Site-specific recombinase XerD</fullName>
    </submittedName>
</protein>
<comment type="similarity">
    <text evidence="1">Belongs to the 'phage' integrase family.</text>
</comment>
<dbReference type="Gene3D" id="1.10.443.10">
    <property type="entry name" value="Intergrase catalytic core"/>
    <property type="match status" value="1"/>
</dbReference>
<dbReference type="Gene3D" id="1.10.150.130">
    <property type="match status" value="1"/>
</dbReference>
<dbReference type="SUPFAM" id="SSF56349">
    <property type="entry name" value="DNA breaking-rejoining enzymes"/>
    <property type="match status" value="1"/>
</dbReference>
<keyword evidence="8" id="KW-1185">Reference proteome</keyword>
<evidence type="ECO:0000256" key="2">
    <source>
        <dbReference type="ARBA" id="ARBA00022908"/>
    </source>
</evidence>
<evidence type="ECO:0000256" key="4">
    <source>
        <dbReference type="ARBA" id="ARBA00023172"/>
    </source>
</evidence>
<feature type="region of interest" description="Disordered" evidence="5">
    <location>
        <begin position="343"/>
        <end position="371"/>
    </location>
</feature>
<dbReference type="CDD" id="cd00796">
    <property type="entry name" value="INT_Rci_Hp1_C"/>
    <property type="match status" value="1"/>
</dbReference>
<name>A0ABY1Q6W0_9SPHN</name>
<keyword evidence="4" id="KW-0233">DNA recombination</keyword>
<accession>A0ABY1Q6W0</accession>
<dbReference type="InterPro" id="IPR010998">
    <property type="entry name" value="Integrase_recombinase_N"/>
</dbReference>
<proteinExistence type="inferred from homology"/>
<dbReference type="RefSeq" id="WP_283405422.1">
    <property type="nucleotide sequence ID" value="NZ_FXUI01000002.1"/>
</dbReference>
<gene>
    <name evidence="7" type="ORF">SAMN06296065_102448</name>
</gene>
<dbReference type="InterPro" id="IPR050090">
    <property type="entry name" value="Tyrosine_recombinase_XerCD"/>
</dbReference>
<dbReference type="Proteomes" id="UP001157910">
    <property type="component" value="Unassembled WGS sequence"/>
</dbReference>
<evidence type="ECO:0000256" key="5">
    <source>
        <dbReference type="SAM" id="MobiDB-lite"/>
    </source>
</evidence>
<dbReference type="InterPro" id="IPR013762">
    <property type="entry name" value="Integrase-like_cat_sf"/>
</dbReference>
<dbReference type="InterPro" id="IPR002104">
    <property type="entry name" value="Integrase_catalytic"/>
</dbReference>
<keyword evidence="3" id="KW-0238">DNA-binding</keyword>
<evidence type="ECO:0000256" key="3">
    <source>
        <dbReference type="ARBA" id="ARBA00023125"/>
    </source>
</evidence>
<dbReference type="PROSITE" id="PS51898">
    <property type="entry name" value="TYR_RECOMBINASE"/>
    <property type="match status" value="1"/>
</dbReference>
<dbReference type="EMBL" id="FXUI01000002">
    <property type="protein sequence ID" value="SMP58303.1"/>
    <property type="molecule type" value="Genomic_DNA"/>
</dbReference>
<keyword evidence="2" id="KW-0229">DNA integration</keyword>
<organism evidence="7 8">
    <name type="scientific">Novosphingobium panipatense</name>
    <dbReference type="NCBI Taxonomy" id="428991"/>
    <lineage>
        <taxon>Bacteria</taxon>
        <taxon>Pseudomonadati</taxon>
        <taxon>Pseudomonadota</taxon>
        <taxon>Alphaproteobacteria</taxon>
        <taxon>Sphingomonadales</taxon>
        <taxon>Sphingomonadaceae</taxon>
        <taxon>Novosphingobium</taxon>
    </lineage>
</organism>
<reference evidence="7 8" key="1">
    <citation type="submission" date="2017-05" db="EMBL/GenBank/DDBJ databases">
        <authorList>
            <person name="Varghese N."/>
            <person name="Submissions S."/>
        </authorList>
    </citation>
    <scope>NUCLEOTIDE SEQUENCE [LARGE SCALE GENOMIC DNA]</scope>
    <source>
        <strain evidence="7 8">SM16</strain>
    </source>
</reference>
<feature type="domain" description="Tyr recombinase" evidence="6">
    <location>
        <begin position="170"/>
        <end position="333"/>
    </location>
</feature>
<dbReference type="Pfam" id="PF00589">
    <property type="entry name" value="Phage_integrase"/>
    <property type="match status" value="1"/>
</dbReference>